<keyword evidence="6" id="KW-1185">Reference proteome</keyword>
<dbReference type="PIRSF" id="PIRSF000709">
    <property type="entry name" value="6PFK_2-Ptase"/>
    <property type="match status" value="1"/>
</dbReference>
<dbReference type="Proteomes" id="UP000198636">
    <property type="component" value="Unassembled WGS sequence"/>
</dbReference>
<feature type="active site" description="Tele-phosphohistidine intermediate" evidence="3">
    <location>
        <position position="9"/>
    </location>
</feature>
<dbReference type="EMBL" id="FMUS01000028">
    <property type="protein sequence ID" value="SCZ01363.1"/>
    <property type="molecule type" value="Genomic_DNA"/>
</dbReference>
<keyword evidence="1" id="KW-0324">Glycolysis</keyword>
<dbReference type="PANTHER" id="PTHR48100:SF1">
    <property type="entry name" value="HISTIDINE PHOSPHATASE FAMILY PROTEIN-RELATED"/>
    <property type="match status" value="1"/>
</dbReference>
<dbReference type="AlphaFoldDB" id="A0A1G5KL38"/>
<feature type="active site" description="Proton donor/acceptor" evidence="3">
    <location>
        <position position="82"/>
    </location>
</feature>
<dbReference type="CDD" id="cd07067">
    <property type="entry name" value="HP_PGM_like"/>
    <property type="match status" value="1"/>
</dbReference>
<name>A0A1G5KL38_9FIRM</name>
<evidence type="ECO:0000256" key="1">
    <source>
        <dbReference type="ARBA" id="ARBA00023152"/>
    </source>
</evidence>
<dbReference type="RefSeq" id="WP_091546295.1">
    <property type="nucleotide sequence ID" value="NZ_FMUS01000028.1"/>
</dbReference>
<dbReference type="OrthoDB" id="9782128at2"/>
<dbReference type="GO" id="GO:0005737">
    <property type="term" value="C:cytoplasm"/>
    <property type="evidence" value="ECO:0007669"/>
    <property type="project" value="TreeGrafter"/>
</dbReference>
<dbReference type="InterPro" id="IPR029033">
    <property type="entry name" value="His_PPase_superfam"/>
</dbReference>
<dbReference type="InterPro" id="IPR001345">
    <property type="entry name" value="PG/BPGM_mutase_AS"/>
</dbReference>
<dbReference type="InterPro" id="IPR050275">
    <property type="entry name" value="PGM_Phosphatase"/>
</dbReference>
<dbReference type="GO" id="GO:0016791">
    <property type="term" value="F:phosphatase activity"/>
    <property type="evidence" value="ECO:0007669"/>
    <property type="project" value="TreeGrafter"/>
</dbReference>
<gene>
    <name evidence="5" type="ORF">SAMN03080606_03581</name>
</gene>
<accession>A0A1G5KL38</accession>
<keyword evidence="2" id="KW-0413">Isomerase</keyword>
<sequence length="212" mass="24063">MKKLILVRHGETEWNIEGRTQGKMNSSLTEDGLIQARLLGERLISEDIDSIYASHLDRAKSTAEIIGNIIGKSPSYDEDLAELGFGEWEGLTVKEIELNYPQQLKEWHSNPHKAIIPSGEGLGIGQERIVSFIKKISQENEDNNVLVISHGTIIKLFLLSFLNMQLSDFYRLKQDNCSINVIEFKKRGPVLVKYNDKCYMEIINKGDNNGKE</sequence>
<reference evidence="5 6" key="1">
    <citation type="submission" date="2016-10" db="EMBL/GenBank/DDBJ databases">
        <authorList>
            <person name="de Groot N.N."/>
        </authorList>
    </citation>
    <scope>NUCLEOTIDE SEQUENCE [LARGE SCALE GENOMIC DNA]</scope>
    <source>
        <strain evidence="5 6">DSM 18978</strain>
    </source>
</reference>
<dbReference type="Gene3D" id="3.40.50.1240">
    <property type="entry name" value="Phosphoglycerate mutase-like"/>
    <property type="match status" value="1"/>
</dbReference>
<organism evidence="5 6">
    <name type="scientific">Alkaliphilus peptidifermentans DSM 18978</name>
    <dbReference type="NCBI Taxonomy" id="1120976"/>
    <lineage>
        <taxon>Bacteria</taxon>
        <taxon>Bacillati</taxon>
        <taxon>Bacillota</taxon>
        <taxon>Clostridia</taxon>
        <taxon>Peptostreptococcales</taxon>
        <taxon>Natronincolaceae</taxon>
        <taxon>Alkaliphilus</taxon>
    </lineage>
</organism>
<dbReference type="SMART" id="SM00855">
    <property type="entry name" value="PGAM"/>
    <property type="match status" value="1"/>
</dbReference>
<evidence type="ECO:0000313" key="6">
    <source>
        <dbReference type="Proteomes" id="UP000198636"/>
    </source>
</evidence>
<evidence type="ECO:0000256" key="3">
    <source>
        <dbReference type="PIRSR" id="PIRSR613078-1"/>
    </source>
</evidence>
<dbReference type="Pfam" id="PF00300">
    <property type="entry name" value="His_Phos_1"/>
    <property type="match status" value="1"/>
</dbReference>
<dbReference type="PANTHER" id="PTHR48100">
    <property type="entry name" value="BROAD-SPECIFICITY PHOSPHATASE YOR283W-RELATED"/>
    <property type="match status" value="1"/>
</dbReference>
<evidence type="ECO:0000313" key="5">
    <source>
        <dbReference type="EMBL" id="SCZ01363.1"/>
    </source>
</evidence>
<dbReference type="PROSITE" id="PS00175">
    <property type="entry name" value="PG_MUTASE"/>
    <property type="match status" value="1"/>
</dbReference>
<evidence type="ECO:0000256" key="2">
    <source>
        <dbReference type="ARBA" id="ARBA00023235"/>
    </source>
</evidence>
<proteinExistence type="predicted"/>
<feature type="binding site" evidence="4">
    <location>
        <position position="58"/>
    </location>
    <ligand>
        <name>substrate</name>
    </ligand>
</feature>
<feature type="binding site" evidence="4">
    <location>
        <begin position="8"/>
        <end position="15"/>
    </location>
    <ligand>
        <name>substrate</name>
    </ligand>
</feature>
<dbReference type="InterPro" id="IPR013078">
    <property type="entry name" value="His_Pase_superF_clade-1"/>
</dbReference>
<dbReference type="STRING" id="1120976.SAMN03080606_03581"/>
<evidence type="ECO:0000256" key="4">
    <source>
        <dbReference type="PIRSR" id="PIRSR613078-2"/>
    </source>
</evidence>
<protein>
    <submittedName>
        <fullName evidence="5">Probable phosphoglycerate mutase</fullName>
    </submittedName>
</protein>
<dbReference type="SUPFAM" id="SSF53254">
    <property type="entry name" value="Phosphoglycerate mutase-like"/>
    <property type="match status" value="1"/>
</dbReference>